<name>A0A6M4H7I3_9PROT</name>
<dbReference type="Proteomes" id="UP000503096">
    <property type="component" value="Chromosome"/>
</dbReference>
<evidence type="ECO:0000313" key="1">
    <source>
        <dbReference type="EMBL" id="QJR14653.1"/>
    </source>
</evidence>
<dbReference type="InterPro" id="IPR025833">
    <property type="entry name" value="GDYXXLXY"/>
</dbReference>
<organism evidence="1 2">
    <name type="scientific">Usitatibacter palustris</name>
    <dbReference type="NCBI Taxonomy" id="2732487"/>
    <lineage>
        <taxon>Bacteria</taxon>
        <taxon>Pseudomonadati</taxon>
        <taxon>Pseudomonadota</taxon>
        <taxon>Betaproteobacteria</taxon>
        <taxon>Nitrosomonadales</taxon>
        <taxon>Usitatibacteraceae</taxon>
        <taxon>Usitatibacter</taxon>
    </lineage>
</organism>
<evidence type="ECO:0008006" key="3">
    <source>
        <dbReference type="Google" id="ProtNLM"/>
    </source>
</evidence>
<reference evidence="1 2" key="1">
    <citation type="submission" date="2020-04" db="EMBL/GenBank/DDBJ databases">
        <title>Usitatibacter rugosus gen. nov., sp. nov. and Usitatibacter palustris sp. nov., novel members of Usitatibacteraceae fam. nov. within the order Nitrosomonadales isolated from soil.</title>
        <authorList>
            <person name="Huber K.J."/>
            <person name="Neumann-Schaal M."/>
            <person name="Geppert A."/>
            <person name="Luckner M."/>
            <person name="Wanner G."/>
            <person name="Overmann J."/>
        </authorList>
    </citation>
    <scope>NUCLEOTIDE SEQUENCE [LARGE SCALE GENOMIC DNA]</scope>
    <source>
        <strain evidence="1 2">Swamp67</strain>
    </source>
</reference>
<proteinExistence type="predicted"/>
<dbReference type="KEGG" id="upl:DSM104440_01463"/>
<dbReference type="RefSeq" id="WP_171161386.1">
    <property type="nucleotide sequence ID" value="NZ_CP053073.1"/>
</dbReference>
<dbReference type="Pfam" id="PF14345">
    <property type="entry name" value="GDYXXLXY"/>
    <property type="match status" value="1"/>
</dbReference>
<dbReference type="AlphaFoldDB" id="A0A6M4H7I3"/>
<gene>
    <name evidence="1" type="ORF">DSM104440_01463</name>
</gene>
<accession>A0A6M4H7I3</accession>
<sequence>MSALTRRILAAFGLALVLGGAGWTTWRHEQTLAHGKVVLLELAPVDPRSLMQGDYMQLRFAIASKIAAGDPDHGRLVLKVDSRGVGTFARLHKEGVALAADEQLLEYRVRDRQTRIVTDAYFFQEGTADRFTRARYGELRVREDGVALLAGLRGAAMETLGSARP</sequence>
<dbReference type="InParanoid" id="A0A6M4H7I3"/>
<protein>
    <recommendedName>
        <fullName evidence="3">Membrane-anchored protein</fullName>
    </recommendedName>
</protein>
<keyword evidence="2" id="KW-1185">Reference proteome</keyword>
<evidence type="ECO:0000313" key="2">
    <source>
        <dbReference type="Proteomes" id="UP000503096"/>
    </source>
</evidence>
<dbReference type="EMBL" id="CP053073">
    <property type="protein sequence ID" value="QJR14653.1"/>
    <property type="molecule type" value="Genomic_DNA"/>
</dbReference>